<accession>A0ABS5BM99</accession>
<comment type="caution">
    <text evidence="1">The sequence shown here is derived from an EMBL/GenBank/DDBJ whole genome shotgun (WGS) entry which is preliminary data.</text>
</comment>
<evidence type="ECO:0000313" key="1">
    <source>
        <dbReference type="EMBL" id="MBP3954803.1"/>
    </source>
</evidence>
<name>A0ABS5BM99_9BACT</name>
<keyword evidence="2" id="KW-1185">Reference proteome</keyword>
<evidence type="ECO:0000313" key="2">
    <source>
        <dbReference type="Proteomes" id="UP000676565"/>
    </source>
</evidence>
<protein>
    <submittedName>
        <fullName evidence="1">Uncharacterized protein</fullName>
    </submittedName>
</protein>
<dbReference type="EMBL" id="JAGKQQ010000001">
    <property type="protein sequence ID" value="MBP3954803.1"/>
    <property type="molecule type" value="Genomic_DNA"/>
</dbReference>
<gene>
    <name evidence="1" type="ORF">J8F10_05845</name>
</gene>
<proteinExistence type="predicted"/>
<dbReference type="RefSeq" id="WP_210652915.1">
    <property type="nucleotide sequence ID" value="NZ_JAGKQQ010000001.1"/>
</dbReference>
<dbReference type="Proteomes" id="UP000676565">
    <property type="component" value="Unassembled WGS sequence"/>
</dbReference>
<sequence>MTASCSHDSGRELTKRALSPARHHLVELLQRLNFGRIEGLEVRGGEPVLAPMPRVIREHKFAGDNGPRPEAGRPDCRLKSQVADLMHLLDNIGDGTIEVLSVKHGLPFHAELPG</sequence>
<organism evidence="1 2">
    <name type="scientific">Gemmata palustris</name>
    <dbReference type="NCBI Taxonomy" id="2822762"/>
    <lineage>
        <taxon>Bacteria</taxon>
        <taxon>Pseudomonadati</taxon>
        <taxon>Planctomycetota</taxon>
        <taxon>Planctomycetia</taxon>
        <taxon>Gemmatales</taxon>
        <taxon>Gemmataceae</taxon>
        <taxon>Gemmata</taxon>
    </lineage>
</organism>
<reference evidence="1 2" key="1">
    <citation type="submission" date="2021-04" db="EMBL/GenBank/DDBJ databases">
        <authorList>
            <person name="Ivanova A."/>
        </authorList>
    </citation>
    <scope>NUCLEOTIDE SEQUENCE [LARGE SCALE GENOMIC DNA]</scope>
    <source>
        <strain evidence="1 2">G18</strain>
    </source>
</reference>